<evidence type="ECO:0000259" key="3">
    <source>
        <dbReference type="Pfam" id="PF09169"/>
    </source>
</evidence>
<evidence type="ECO:0000256" key="1">
    <source>
        <dbReference type="SAM" id="MobiDB-lite"/>
    </source>
</evidence>
<feature type="compositionally biased region" description="Low complexity" evidence="1">
    <location>
        <begin position="621"/>
        <end position="654"/>
    </location>
</feature>
<feature type="domain" description="BRCA2 OB1" evidence="2">
    <location>
        <begin position="1924"/>
        <end position="2027"/>
    </location>
</feature>
<gene>
    <name evidence="4" type="ORF">BASA50_000808</name>
</gene>
<name>A0ABQ8ET95_9FUNG</name>
<feature type="region of interest" description="Disordered" evidence="1">
    <location>
        <begin position="500"/>
        <end position="560"/>
    </location>
</feature>
<dbReference type="Pfam" id="PF09169">
    <property type="entry name" value="BRCA-2_helical"/>
    <property type="match status" value="1"/>
</dbReference>
<evidence type="ECO:0000259" key="2">
    <source>
        <dbReference type="Pfam" id="PF09103"/>
    </source>
</evidence>
<reference evidence="4 5" key="1">
    <citation type="submission" date="2021-02" db="EMBL/GenBank/DDBJ databases">
        <title>Variation within the Batrachochytrium salamandrivorans European outbreak.</title>
        <authorList>
            <person name="Kelly M."/>
            <person name="Pasmans F."/>
            <person name="Shea T.P."/>
            <person name="Munoz J.F."/>
            <person name="Carranza S."/>
            <person name="Cuomo C.A."/>
            <person name="Martel A."/>
        </authorList>
    </citation>
    <scope>NUCLEOTIDE SEQUENCE [LARGE SCALE GENOMIC DNA]</scope>
    <source>
        <strain evidence="4 5">AMFP18/2</strain>
    </source>
</reference>
<protein>
    <recommendedName>
        <fullName evidence="6">Breast cancer type 2 susceptibility protein helical domain-containing protein</fullName>
    </recommendedName>
</protein>
<dbReference type="Pfam" id="PF09103">
    <property type="entry name" value="BRCA-2_OB1"/>
    <property type="match status" value="1"/>
</dbReference>
<dbReference type="Proteomes" id="UP001648503">
    <property type="component" value="Unassembled WGS sequence"/>
</dbReference>
<dbReference type="EMBL" id="JAFCIX010000576">
    <property type="protein sequence ID" value="KAH6586103.1"/>
    <property type="molecule type" value="Genomic_DNA"/>
</dbReference>
<sequence length="2340" mass="255760">MAEVPRALSVRRSTRRGVLQTTGATTTRTGTTDTTIRTTGSTTGTTNTTIIGTTNTTTIGSTTGSTTNTTTTGSTTNTTTPNTIVTIGSTTTITTTPTTALTQRHRTLCSTEPTSPSPRLLPLSVRPVRTARQSQRTSVLSSAHRSTGRAGVLQPRLHRSTESTIGTTESTNTTTVGTTVGATGTTNTTIVIGPTTITTPNTVSLVLPAHPQSRRSHRTPNWPPRSTTTTTTAASMTATTPDHSVSLTNSPFTTDTYLSDPFKTPSRRSSYAISSYCRPESASHPLVTAPTTVPKMVGGRSVSINSHDGHQSLQIGSSTTTDTTAALKRQRSYSAMDIPVSVNPVTVSTPHIRAVHANTELNAKQVEWSPSLDTPVQSFIASTDLMSDLRRPTAPKSFHSPSFQSPVPPIYSLDRTPLSTAYNPDARSRTTVCVPGPLSLPDKDSPSSYSVSISKTPCPNLSGHNESSVDLFMDHIHADPVQRLWSSSLAACDTSMATEIKPRTDPSERPIIGSALPTSSRFSSRLSRSTNRKRVPKTRPMNRTLQSVSDDKHHHTQSVLGKVSAKVSLDWMFHDTPVMRSEKRNRTSFPLMDDIPICALPTSAGSELHVTADALKTDLHSSSSSSNRSSNNSGTKTTNNGTKTTNSGAKTTNSYSPSMDRSNSGIDFFFTEHLHSQCEGIDQTRSTPEPGQESYRTLLDQILAETHSTDHQMDPLQVDTHMPLPHALDDSTSSNRVLFVASDVIEGEGRSASPQTPNRELCLSPSTPLIHEASSPDIVSQFYPSRHVEHLSPLQQRDLGSVFSNSTTNDGKGLLASDRMNGDDCHPCIEFRESPRRSASLKDISETLESTQSSQNSQNSQIFSHITCSPDIVSIPTSTASYHSSVVGTSFNLDAVDVRDSDSIGPPTACVLNRSCINDPQTLCYAEHVSSVVQLSSASVADHGIAVSKPQDTRSPIVFRAPNDHTEPVVANKDLLVNNESMPQCKNDSSDDPSFKSSSPQSHEIVLEMNSACEEMSSVGRTLSTTLEITAISGNTSERHLGLGQIPQSFCLDSNTTSHSNYTTSPTTTLLGIDYELLGENQTLARTNDPASDKDVRYSELITDSAISNPSPSQDQISKKSEKEMDELNLADSQTTFTQFDDLISTQLLSSIQLDKLHTPTTPLLSKSPIQPMSDTVFTAEAAANVDTCDLDTDFMYRTDEQLLSTQMLATIPLDMYTENSDSNSTTDLTLRVDPVADPLITPDAIETTAHLASTFTNEATVYSSSHSEQHNLASKNVGPHGIVHGVDSVAPKASTADSYTSFGFDSMASVDQDVLDELHYATQLYKNEIRASEASSIPIMTMNGISSEDCKTIFAPSDGSLLFKNNEYQSSEKISGTQFGQDLGTGYKLASGKPVYVSSNSQHIGHALLYDDDEVVQRSTQLIRKKINASVTVPGTLRPLILLDAATNATKRLRRDLVTPNTNTLSPKLPVFTSAPRVAPKEDLLSFDQSVASIDKGFKSSFVVESPLNPTICETKINSGFTTGSGKALAPPSAAALKRASRLMDLEVYEKGSSALPSAPSSSEPSNEMMATPAKLDVTLSSSLTTPKYSGFKAASGKKLAAPSAEASRRSARLFADLDEKHGLITKDFAVQSATLSKKPATHSGKRVVSNSLCTHLDADENQYTPSRDKGARLHDALTLSDTFSQLESTTTPFKQEGSHWSTPCRPIARNKQVVSLSSLGKKHSTRLHLSPKLHSASSTPSLIRNSPFKMPTVRTPLSNRALHPQARNDSRDNRKSGIEPSFSKNATLTTKPPVVIYDLTAHTLPRPTLEQSFSDIRWPLVSDLLLVGIPNEVISLSLQNAEEYTFGVSGVLAARDALIESGASPKLASEQWVRNHYALILWKLSSLLRRFPLEYRPHWTFFNVVQQLKYRYETEINKARFSVIKQITEQDNVPTWHMVLCVTLIVADDLIELTDGWYRIRASLDDRLRFLTARGVIKIGQKLHLDGIQIKGPLPTTPLEMTSATHLKLHANGVQRAKWHTRLGYTLPYHIPRSIKSLVHNGGNIGCLDVIVVRQYPVVYKERLPNMEFIIRSEREENAAIEIWEQQGHLVYQGVQQECLGKYPDSSFDRYNEDEFGATVKRIFEERHPERVVSPILQVRVCDYPPKGVSRSDTRFATVSVQGDQYTHGPKLGEGMRAIAVDAERLAQTLYSPRQLIRADQFYGLSENDEIDTVSIVCAHLDRTHTPDNNVHNRPRHTILCCDASQHIFIVDIECNASLRLPDEFPVVWLRNLKYVCYDSQMQMSRLLATVYSEIKCTSSMSPFGSKPKTDLEIWRDSCLPTLHQVSDTHSVHLTRLV</sequence>
<accession>A0ABQ8ET95</accession>
<feature type="region of interest" description="Disordered" evidence="1">
    <location>
        <begin position="1"/>
        <end position="83"/>
    </location>
</feature>
<feature type="compositionally biased region" description="Low complexity" evidence="1">
    <location>
        <begin position="226"/>
        <end position="240"/>
    </location>
</feature>
<feature type="compositionally biased region" description="Low complexity" evidence="1">
    <location>
        <begin position="519"/>
        <end position="529"/>
    </location>
</feature>
<feature type="compositionally biased region" description="Polar residues" evidence="1">
    <location>
        <begin position="1737"/>
        <end position="1746"/>
    </location>
</feature>
<feature type="region of interest" description="Disordered" evidence="1">
    <location>
        <begin position="1727"/>
        <end position="1788"/>
    </location>
</feature>
<feature type="region of interest" description="Disordered" evidence="1">
    <location>
        <begin position="975"/>
        <end position="1002"/>
    </location>
</feature>
<evidence type="ECO:0008006" key="6">
    <source>
        <dbReference type="Google" id="ProtNLM"/>
    </source>
</evidence>
<feature type="region of interest" description="Disordered" evidence="1">
    <location>
        <begin position="210"/>
        <end position="247"/>
    </location>
</feature>
<dbReference type="PANTHER" id="PTHR11289">
    <property type="entry name" value="BREAST CANCER TYPE 2 SUSCEPTIBILITY PROTEIN BRCA2"/>
    <property type="match status" value="1"/>
</dbReference>
<dbReference type="InterPro" id="IPR015252">
    <property type="entry name" value="BRCA2_hlx"/>
</dbReference>
<feature type="region of interest" description="Disordered" evidence="1">
    <location>
        <begin position="162"/>
        <end position="181"/>
    </location>
</feature>
<feature type="compositionally biased region" description="Low complexity" evidence="1">
    <location>
        <begin position="21"/>
        <end position="83"/>
    </location>
</feature>
<dbReference type="SUPFAM" id="SSF50249">
    <property type="entry name" value="Nucleic acid-binding proteins"/>
    <property type="match status" value="2"/>
</dbReference>
<evidence type="ECO:0000313" key="5">
    <source>
        <dbReference type="Proteomes" id="UP001648503"/>
    </source>
</evidence>
<feature type="domain" description="Breast cancer type 2 susceptibility protein helical" evidence="3">
    <location>
        <begin position="1863"/>
        <end position="1920"/>
    </location>
</feature>
<feature type="compositionally biased region" description="Polar residues" evidence="1">
    <location>
        <begin position="131"/>
        <end position="145"/>
    </location>
</feature>
<evidence type="ECO:0000313" key="4">
    <source>
        <dbReference type="EMBL" id="KAH6586103.1"/>
    </source>
</evidence>
<feature type="compositionally biased region" description="Polar residues" evidence="1">
    <location>
        <begin position="978"/>
        <end position="987"/>
    </location>
</feature>
<comment type="caution">
    <text evidence="4">The sequence shown here is derived from an EMBL/GenBank/DDBJ whole genome shotgun (WGS) entry which is preliminary data.</text>
</comment>
<feature type="compositionally biased region" description="Basic and acidic residues" evidence="1">
    <location>
        <begin position="1768"/>
        <end position="1779"/>
    </location>
</feature>
<feature type="region of interest" description="Disordered" evidence="1">
    <location>
        <begin position="618"/>
        <end position="660"/>
    </location>
</feature>
<feature type="region of interest" description="Disordered" evidence="1">
    <location>
        <begin position="128"/>
        <end position="152"/>
    </location>
</feature>
<keyword evidence="5" id="KW-1185">Reference proteome</keyword>
<dbReference type="SUPFAM" id="SSF81872">
    <property type="entry name" value="BRCA2 helical domain"/>
    <property type="match status" value="1"/>
</dbReference>
<feature type="compositionally biased region" description="Polar residues" evidence="1">
    <location>
        <begin position="1105"/>
        <end position="1116"/>
    </location>
</feature>
<dbReference type="InterPro" id="IPR012340">
    <property type="entry name" value="NA-bd_OB-fold"/>
</dbReference>
<proteinExistence type="predicted"/>
<dbReference type="InterPro" id="IPR015525">
    <property type="entry name" value="BRCA2"/>
</dbReference>
<dbReference type="PANTHER" id="PTHR11289:SF0">
    <property type="entry name" value="BREAST CANCER TYPE 2 SUSCEPTIBILITY PROTEIN"/>
    <property type="match status" value="1"/>
</dbReference>
<dbReference type="InterPro" id="IPR015187">
    <property type="entry name" value="BRCA2_OB_1"/>
</dbReference>
<organism evidence="4 5">
    <name type="scientific">Batrachochytrium salamandrivorans</name>
    <dbReference type="NCBI Taxonomy" id="1357716"/>
    <lineage>
        <taxon>Eukaryota</taxon>
        <taxon>Fungi</taxon>
        <taxon>Fungi incertae sedis</taxon>
        <taxon>Chytridiomycota</taxon>
        <taxon>Chytridiomycota incertae sedis</taxon>
        <taxon>Chytridiomycetes</taxon>
        <taxon>Rhizophydiales</taxon>
        <taxon>Rhizophydiales incertae sedis</taxon>
        <taxon>Batrachochytrium</taxon>
    </lineage>
</organism>
<feature type="region of interest" description="Disordered" evidence="1">
    <location>
        <begin position="1102"/>
        <end position="1126"/>
    </location>
</feature>
<dbReference type="InterPro" id="IPR036315">
    <property type="entry name" value="BRCA2_hlx_sf"/>
</dbReference>
<dbReference type="Gene3D" id="2.40.50.140">
    <property type="entry name" value="Nucleic acid-binding proteins"/>
    <property type="match status" value="2"/>
</dbReference>